<comment type="caution">
    <text evidence="5">The sequence shown here is derived from an EMBL/GenBank/DDBJ whole genome shotgun (WGS) entry which is preliminary data.</text>
</comment>
<dbReference type="GO" id="GO:0044550">
    <property type="term" value="P:secondary metabolite biosynthetic process"/>
    <property type="evidence" value="ECO:0007669"/>
    <property type="project" value="TreeGrafter"/>
</dbReference>
<dbReference type="PANTHER" id="PTHR45527">
    <property type="entry name" value="NONRIBOSOMAL PEPTIDE SYNTHETASE"/>
    <property type="match status" value="1"/>
</dbReference>
<dbReference type="SUPFAM" id="SSF56801">
    <property type="entry name" value="Acetyl-CoA synthetase-like"/>
    <property type="match status" value="1"/>
</dbReference>
<dbReference type="Gene3D" id="3.40.50.12780">
    <property type="entry name" value="N-terminal domain of ligase-like"/>
    <property type="match status" value="1"/>
</dbReference>
<dbReference type="Pfam" id="PF13193">
    <property type="entry name" value="AMP-binding_C"/>
    <property type="match status" value="1"/>
</dbReference>
<dbReference type="GO" id="GO:0005737">
    <property type="term" value="C:cytoplasm"/>
    <property type="evidence" value="ECO:0007669"/>
    <property type="project" value="TreeGrafter"/>
</dbReference>
<dbReference type="GO" id="GO:0043041">
    <property type="term" value="P:amino acid activation for nonribosomal peptide biosynthetic process"/>
    <property type="evidence" value="ECO:0007669"/>
    <property type="project" value="TreeGrafter"/>
</dbReference>
<feature type="non-terminal residue" evidence="5">
    <location>
        <position position="289"/>
    </location>
</feature>
<evidence type="ECO:0000259" key="4">
    <source>
        <dbReference type="Pfam" id="PF13193"/>
    </source>
</evidence>
<keyword evidence="6" id="KW-1185">Reference proteome</keyword>
<dbReference type="RefSeq" id="WP_214364181.1">
    <property type="nucleotide sequence ID" value="NZ_JAEKFT010000113.1"/>
</dbReference>
<feature type="domain" description="AMP-dependent synthetase/ligase" evidence="3">
    <location>
        <begin position="5"/>
        <end position="130"/>
    </location>
</feature>
<dbReference type="Pfam" id="PF00501">
    <property type="entry name" value="AMP-binding"/>
    <property type="match status" value="1"/>
</dbReference>
<dbReference type="GO" id="GO:0031177">
    <property type="term" value="F:phosphopantetheine binding"/>
    <property type="evidence" value="ECO:0007669"/>
    <property type="project" value="TreeGrafter"/>
</dbReference>
<dbReference type="PANTHER" id="PTHR45527:SF1">
    <property type="entry name" value="FATTY ACID SYNTHASE"/>
    <property type="match status" value="1"/>
</dbReference>
<evidence type="ECO:0000256" key="1">
    <source>
        <dbReference type="ARBA" id="ARBA00022450"/>
    </source>
</evidence>
<proteinExistence type="predicted"/>
<evidence type="ECO:0000313" key="5">
    <source>
        <dbReference type="EMBL" id="MBT0964281.1"/>
    </source>
</evidence>
<feature type="domain" description="AMP-binding enzyme C-terminal" evidence="4">
    <location>
        <begin position="187"/>
        <end position="260"/>
    </location>
</feature>
<sequence>DPCPSVVHLSAAHWHTLVGEWSRDARKAQTQLAGVRLINVTGDALVAQKIAQWEALGVGTELINTYGPTETSISCTAAYVRHEAGNSRVSIGTPFANTRIYILDAHHQPVPVGVAGEMYIGGDGVGRGYLNLPDQTEERFLADPFVAGGRMYKSGDLARWNNEGQIEFIGRNDFQVKVRGFRIELGEIESKLSAHEQVSEAVVVALDDAQGQKRLVAYTTGEAELDAEALRQHAQHVLPAYMVPEAYVRLDAFPLTPNGKLDRKALPAPDEAAYVKRAYEAPQGEVEET</sequence>
<reference evidence="6" key="1">
    <citation type="journal article" date="2022" name="ISME J.">
        <title>Genetic and phylogenetic analysis of dissimilatory iodate-reducing bacteria identifies potential niches across the world's oceans.</title>
        <authorList>
            <person name="Reyes-Umana V."/>
            <person name="Henning Z."/>
            <person name="Lee K."/>
            <person name="Barnum T.P."/>
            <person name="Coates J.D."/>
        </authorList>
    </citation>
    <scope>NUCLEOTIDE SEQUENCE [LARGE SCALE GENOMIC DNA]</scope>
    <source>
        <strain evidence="6">IR12</strain>
    </source>
</reference>
<dbReference type="InterPro" id="IPR045851">
    <property type="entry name" value="AMP-bd_C_sf"/>
</dbReference>
<evidence type="ECO:0000256" key="2">
    <source>
        <dbReference type="ARBA" id="ARBA00022553"/>
    </source>
</evidence>
<evidence type="ECO:0000313" key="6">
    <source>
        <dbReference type="Proteomes" id="UP000694660"/>
    </source>
</evidence>
<dbReference type="Proteomes" id="UP000694660">
    <property type="component" value="Unassembled WGS sequence"/>
</dbReference>
<feature type="non-terminal residue" evidence="5">
    <location>
        <position position="1"/>
    </location>
</feature>
<dbReference type="FunFam" id="3.30.300.30:FF:000010">
    <property type="entry name" value="Enterobactin synthetase component F"/>
    <property type="match status" value="1"/>
</dbReference>
<dbReference type="FunFam" id="2.30.38.10:FF:000001">
    <property type="entry name" value="Non-ribosomal peptide synthetase PvdI"/>
    <property type="match status" value="1"/>
</dbReference>
<name>A0A944DFR8_DENI1</name>
<dbReference type="InterPro" id="IPR000873">
    <property type="entry name" value="AMP-dep_synth/lig_dom"/>
</dbReference>
<accession>A0A944DFR8</accession>
<dbReference type="InterPro" id="IPR042099">
    <property type="entry name" value="ANL_N_sf"/>
</dbReference>
<keyword evidence="1" id="KW-0596">Phosphopantetheine</keyword>
<keyword evidence="2" id="KW-0597">Phosphoprotein</keyword>
<dbReference type="AlphaFoldDB" id="A0A944DFR8"/>
<dbReference type="Gene3D" id="3.30.300.30">
    <property type="match status" value="1"/>
</dbReference>
<evidence type="ECO:0000259" key="3">
    <source>
        <dbReference type="Pfam" id="PF00501"/>
    </source>
</evidence>
<organism evidence="5 6">
    <name type="scientific">Denitromonas iodatirespirans</name>
    <dbReference type="NCBI Taxonomy" id="2795389"/>
    <lineage>
        <taxon>Bacteria</taxon>
        <taxon>Pseudomonadati</taxon>
        <taxon>Pseudomonadota</taxon>
        <taxon>Betaproteobacteria</taxon>
        <taxon>Rhodocyclales</taxon>
        <taxon>Zoogloeaceae</taxon>
        <taxon>Denitromonas</taxon>
    </lineage>
</organism>
<dbReference type="InterPro" id="IPR025110">
    <property type="entry name" value="AMP-bd_C"/>
</dbReference>
<gene>
    <name evidence="5" type="ORF">I8J34_24170</name>
</gene>
<protein>
    <submittedName>
        <fullName evidence="5">AMP-binding protein</fullName>
    </submittedName>
</protein>
<dbReference type="EMBL" id="JAEKFT010000113">
    <property type="protein sequence ID" value="MBT0964281.1"/>
    <property type="molecule type" value="Genomic_DNA"/>
</dbReference>